<dbReference type="InterPro" id="IPR043472">
    <property type="entry name" value="Macro_dom-like"/>
</dbReference>
<dbReference type="Gene3D" id="3.40.220.10">
    <property type="entry name" value="Leucine Aminopeptidase, subunit E, domain 1"/>
    <property type="match status" value="1"/>
</dbReference>
<proteinExistence type="predicted"/>
<dbReference type="EMBL" id="LAZR01011147">
    <property type="protein sequence ID" value="KKM63178.1"/>
    <property type="molecule type" value="Genomic_DNA"/>
</dbReference>
<evidence type="ECO:0000313" key="2">
    <source>
        <dbReference type="EMBL" id="KKM63178.1"/>
    </source>
</evidence>
<organism evidence="2">
    <name type="scientific">marine sediment metagenome</name>
    <dbReference type="NCBI Taxonomy" id="412755"/>
    <lineage>
        <taxon>unclassified sequences</taxon>
        <taxon>metagenomes</taxon>
        <taxon>ecological metagenomes</taxon>
    </lineage>
</organism>
<feature type="domain" description="Macro" evidence="1">
    <location>
        <begin position="1"/>
        <end position="207"/>
    </location>
</feature>
<dbReference type="Pfam" id="PF01661">
    <property type="entry name" value="Macro"/>
    <property type="match status" value="1"/>
</dbReference>
<dbReference type="InterPro" id="IPR002589">
    <property type="entry name" value="Macro_dom"/>
</dbReference>
<comment type="caution">
    <text evidence="2">The sequence shown here is derived from an EMBL/GenBank/DDBJ whole genome shotgun (WGS) entry which is preliminary data.</text>
</comment>
<dbReference type="SMART" id="SM00506">
    <property type="entry name" value="A1pp"/>
    <property type="match status" value="1"/>
</dbReference>
<dbReference type="AlphaFoldDB" id="A0A0F9J0R6"/>
<protein>
    <recommendedName>
        <fullName evidence="1">Macro domain-containing protein</fullName>
    </recommendedName>
</protein>
<dbReference type="PROSITE" id="PS51154">
    <property type="entry name" value="MACRO"/>
    <property type="match status" value="1"/>
</dbReference>
<evidence type="ECO:0000259" key="1">
    <source>
        <dbReference type="PROSITE" id="PS51154"/>
    </source>
</evidence>
<accession>A0A0F9J0R6</accession>
<gene>
    <name evidence="2" type="ORF">LCGC14_1514110</name>
</gene>
<dbReference type="SUPFAM" id="SSF52949">
    <property type="entry name" value="Macro domain-like"/>
    <property type="match status" value="1"/>
</dbReference>
<name>A0A0F9J0R6_9ZZZZ</name>
<reference evidence="2" key="1">
    <citation type="journal article" date="2015" name="Nature">
        <title>Complex archaea that bridge the gap between prokaryotes and eukaryotes.</title>
        <authorList>
            <person name="Spang A."/>
            <person name="Saw J.H."/>
            <person name="Jorgensen S.L."/>
            <person name="Zaremba-Niedzwiedzka K."/>
            <person name="Martijn J."/>
            <person name="Lind A.E."/>
            <person name="van Eijk R."/>
            <person name="Schleper C."/>
            <person name="Guy L."/>
            <person name="Ettema T.J."/>
        </authorList>
    </citation>
    <scope>NUCLEOTIDE SEQUENCE</scope>
</reference>
<sequence length="207" mass="23314">MKIYLCARENDLFNAWKLFCGHHAFVIATKQDIMSIDAEALVSPANSFGFMTGGIDLHYKNYLGQSMEDDLRKRISVEFNNELLVGQATSVKLFNTPPLIKYKYLIAAPTMRVPENVSHTINAYLATKAALIEALHIGVSSIVFPGLGTGVGSMLPEDCARQVNAAINYVLVEKRIYGSPNSLYEEQDYMRKYIVSKKWFEVQMMED</sequence>